<organism evidence="1 2">
    <name type="scientific">Colletotrichum zoysiae</name>
    <dbReference type="NCBI Taxonomy" id="1216348"/>
    <lineage>
        <taxon>Eukaryota</taxon>
        <taxon>Fungi</taxon>
        <taxon>Dikarya</taxon>
        <taxon>Ascomycota</taxon>
        <taxon>Pezizomycotina</taxon>
        <taxon>Sordariomycetes</taxon>
        <taxon>Hypocreomycetidae</taxon>
        <taxon>Glomerellales</taxon>
        <taxon>Glomerellaceae</taxon>
        <taxon>Colletotrichum</taxon>
        <taxon>Colletotrichum graminicola species complex</taxon>
    </lineage>
</organism>
<comment type="caution">
    <text evidence="1">The sequence shown here is derived from an EMBL/GenBank/DDBJ whole genome shotgun (WGS) entry which is preliminary data.</text>
</comment>
<name>A0AAD9HQZ8_9PEZI</name>
<dbReference type="Proteomes" id="UP001232148">
    <property type="component" value="Unassembled WGS sequence"/>
</dbReference>
<dbReference type="EMBL" id="MU842831">
    <property type="protein sequence ID" value="KAK2032379.1"/>
    <property type="molecule type" value="Genomic_DNA"/>
</dbReference>
<protein>
    <submittedName>
        <fullName evidence="1">Uncharacterized protein</fullName>
    </submittedName>
</protein>
<accession>A0AAD9HQZ8</accession>
<gene>
    <name evidence="1" type="ORF">LX32DRAFT_196562</name>
</gene>
<evidence type="ECO:0000313" key="2">
    <source>
        <dbReference type="Proteomes" id="UP001232148"/>
    </source>
</evidence>
<dbReference type="AlphaFoldDB" id="A0AAD9HQZ8"/>
<sequence>MNEVRCIKTPSPYGSEIYRIGRRLSPNPCIAADVMRRRDTNSAVLPSMTEAHPHGFGQLFSLFRTEEKAKVPVFPRNHQPIALLGMSFWAIRTRPPCSVLYRN</sequence>
<reference evidence="1" key="1">
    <citation type="submission" date="2021-06" db="EMBL/GenBank/DDBJ databases">
        <title>Comparative genomics, transcriptomics and evolutionary studies reveal genomic signatures of adaptation to plant cell wall in hemibiotrophic fungi.</title>
        <authorList>
            <consortium name="DOE Joint Genome Institute"/>
            <person name="Baroncelli R."/>
            <person name="Diaz J.F."/>
            <person name="Benocci T."/>
            <person name="Peng M."/>
            <person name="Battaglia E."/>
            <person name="Haridas S."/>
            <person name="Andreopoulos W."/>
            <person name="Labutti K."/>
            <person name="Pangilinan J."/>
            <person name="Floch G.L."/>
            <person name="Makela M.R."/>
            <person name="Henrissat B."/>
            <person name="Grigoriev I.V."/>
            <person name="Crouch J.A."/>
            <person name="De Vries R.P."/>
            <person name="Sukno S.A."/>
            <person name="Thon M.R."/>
        </authorList>
    </citation>
    <scope>NUCLEOTIDE SEQUENCE</scope>
    <source>
        <strain evidence="1">MAFF235873</strain>
    </source>
</reference>
<keyword evidence="2" id="KW-1185">Reference proteome</keyword>
<proteinExistence type="predicted"/>
<evidence type="ECO:0000313" key="1">
    <source>
        <dbReference type="EMBL" id="KAK2032379.1"/>
    </source>
</evidence>